<dbReference type="PANTHER" id="PTHR33700:SF4">
    <property type="entry name" value="MYB-LIKE PROTEIN X"/>
    <property type="match status" value="1"/>
</dbReference>
<dbReference type="PANTHER" id="PTHR33700">
    <property type="entry name" value="MYB-LIKE PROTEIN X"/>
    <property type="match status" value="1"/>
</dbReference>
<keyword evidence="2" id="KW-0812">Transmembrane</keyword>
<gene>
    <name evidence="3" type="ORF">Cni_G03153</name>
</gene>
<organism evidence="3 4">
    <name type="scientific">Canna indica</name>
    <name type="common">Indian-shot</name>
    <dbReference type="NCBI Taxonomy" id="4628"/>
    <lineage>
        <taxon>Eukaryota</taxon>
        <taxon>Viridiplantae</taxon>
        <taxon>Streptophyta</taxon>
        <taxon>Embryophyta</taxon>
        <taxon>Tracheophyta</taxon>
        <taxon>Spermatophyta</taxon>
        <taxon>Magnoliopsida</taxon>
        <taxon>Liliopsida</taxon>
        <taxon>Zingiberales</taxon>
        <taxon>Cannaceae</taxon>
        <taxon>Canna</taxon>
    </lineage>
</organism>
<feature type="region of interest" description="Disordered" evidence="1">
    <location>
        <begin position="246"/>
        <end position="287"/>
    </location>
</feature>
<evidence type="ECO:0000313" key="4">
    <source>
        <dbReference type="Proteomes" id="UP001327560"/>
    </source>
</evidence>
<feature type="compositionally biased region" description="Basic and acidic residues" evidence="1">
    <location>
        <begin position="121"/>
        <end position="156"/>
    </location>
</feature>
<feature type="compositionally biased region" description="Basic and acidic residues" evidence="1">
    <location>
        <begin position="198"/>
        <end position="226"/>
    </location>
</feature>
<feature type="compositionally biased region" description="Acidic residues" evidence="1">
    <location>
        <begin position="100"/>
        <end position="120"/>
    </location>
</feature>
<dbReference type="AlphaFoldDB" id="A0AAQ3JTE3"/>
<evidence type="ECO:0000256" key="2">
    <source>
        <dbReference type="SAM" id="Phobius"/>
    </source>
</evidence>
<sequence>MLRQVSSRNQRGKGGFKMKNALHICLLVAICVWLLYQMKHSHDKKKAFDEHGPKASFKGDRRHLDTGKLGRKDLPHTTEVEPIGKGRIEEEEKRIRNDEVGDEEEGSDEDHEMDEQDQEGSETHEEHKKVQTKEIDGVEDREHDEKAREISFKGDDASSEVVHIIQEVEHEEASQEARERSFRADDASSAVAHVPQVSEHEPESENGGARRIDEKESGKTERKDGETPGSLVNGTLELIAAKMLDNGEGRNSTTHNNTFIKRDGTPAVQNVSSHNMTTGETKNPEGQQPIMRIASIVNNQTQTQTQTQKERQSTNTKSNEVDLLTNSTSPLKQQIYFQKNSTTVSVEWVDGHANLTAKVDPTNVTVSQNQTGAVRSGNEQVNLVKLQTQRDVKPNWEKGVIEQKPDKTAILEESEMVHKTSSGTDGFGNALHLESEKNRDENGAVLNAPGIQNRVQSGKQEAMTA</sequence>
<dbReference type="EMBL" id="CP136890">
    <property type="protein sequence ID" value="WOK94451.1"/>
    <property type="molecule type" value="Genomic_DNA"/>
</dbReference>
<keyword evidence="2" id="KW-1133">Transmembrane helix</keyword>
<proteinExistence type="predicted"/>
<feature type="region of interest" description="Disordered" evidence="1">
    <location>
        <begin position="300"/>
        <end position="321"/>
    </location>
</feature>
<accession>A0AAQ3JTE3</accession>
<evidence type="ECO:0000313" key="3">
    <source>
        <dbReference type="EMBL" id="WOK94451.1"/>
    </source>
</evidence>
<feature type="compositionally biased region" description="Polar residues" evidence="1">
    <location>
        <begin position="267"/>
        <end position="286"/>
    </location>
</feature>
<feature type="compositionally biased region" description="Basic and acidic residues" evidence="1">
    <location>
        <begin position="166"/>
        <end position="186"/>
    </location>
</feature>
<feature type="region of interest" description="Disordered" evidence="1">
    <location>
        <begin position="442"/>
        <end position="465"/>
    </location>
</feature>
<feature type="transmembrane region" description="Helical" evidence="2">
    <location>
        <begin position="21"/>
        <end position="38"/>
    </location>
</feature>
<evidence type="ECO:0000256" key="1">
    <source>
        <dbReference type="SAM" id="MobiDB-lite"/>
    </source>
</evidence>
<feature type="compositionally biased region" description="Basic and acidic residues" evidence="1">
    <location>
        <begin position="47"/>
        <end position="99"/>
    </location>
</feature>
<keyword evidence="2" id="KW-0472">Membrane</keyword>
<dbReference type="Proteomes" id="UP001327560">
    <property type="component" value="Chromosome 1"/>
</dbReference>
<reference evidence="3 4" key="1">
    <citation type="submission" date="2023-10" db="EMBL/GenBank/DDBJ databases">
        <title>Chromosome-scale genome assembly provides insights into flower coloration mechanisms of Canna indica.</title>
        <authorList>
            <person name="Li C."/>
        </authorList>
    </citation>
    <scope>NUCLEOTIDE SEQUENCE [LARGE SCALE GENOMIC DNA]</scope>
    <source>
        <tissue evidence="3">Flower</tissue>
    </source>
</reference>
<feature type="compositionally biased region" description="Polar residues" evidence="1">
    <location>
        <begin position="249"/>
        <end position="259"/>
    </location>
</feature>
<feature type="region of interest" description="Disordered" evidence="1">
    <location>
        <begin position="47"/>
        <end position="234"/>
    </location>
</feature>
<protein>
    <submittedName>
        <fullName evidence="3">Acidic leucine-rich nuclear phosphoprotein 32-related protein-like</fullName>
    </submittedName>
</protein>
<keyword evidence="4" id="KW-1185">Reference proteome</keyword>
<name>A0AAQ3JTE3_9LILI</name>